<dbReference type="OrthoDB" id="5713570at2"/>
<sequence>MEYTGTGSGFEDGTTEVHIEPPIFVPAGLSQAEFDEHMDRYEEVMRVIVTQYNARGHWGENMHLDDAWMFELQRDIGAYGDLQQGGGQG</sequence>
<reference evidence="1 2" key="1">
    <citation type="submission" date="2019-11" db="EMBL/GenBank/DDBJ databases">
        <authorList>
            <person name="Holert J."/>
        </authorList>
    </citation>
    <scope>NUCLEOTIDE SEQUENCE [LARGE SCALE GENOMIC DNA]</scope>
    <source>
        <strain evidence="1">BC5_2</strain>
    </source>
</reference>
<name>A0A5S9QHQ9_9GAMM</name>
<dbReference type="EMBL" id="CACSII010000019">
    <property type="protein sequence ID" value="CAA0117683.1"/>
    <property type="molecule type" value="Genomic_DNA"/>
</dbReference>
<dbReference type="Proteomes" id="UP000434580">
    <property type="component" value="Unassembled WGS sequence"/>
</dbReference>
<organism evidence="1 2">
    <name type="scientific">BD1-7 clade bacterium</name>
    <dbReference type="NCBI Taxonomy" id="2029982"/>
    <lineage>
        <taxon>Bacteria</taxon>
        <taxon>Pseudomonadati</taxon>
        <taxon>Pseudomonadota</taxon>
        <taxon>Gammaproteobacteria</taxon>
        <taxon>Cellvibrionales</taxon>
        <taxon>Spongiibacteraceae</taxon>
        <taxon>BD1-7 clade</taxon>
    </lineage>
</organism>
<accession>A0A5S9QHQ9</accession>
<gene>
    <name evidence="1" type="ORF">DPBNPPHM_02316</name>
</gene>
<protein>
    <submittedName>
        <fullName evidence="1">Uncharacterized protein</fullName>
    </submittedName>
</protein>
<evidence type="ECO:0000313" key="1">
    <source>
        <dbReference type="EMBL" id="CAA0117683.1"/>
    </source>
</evidence>
<proteinExistence type="predicted"/>
<dbReference type="AlphaFoldDB" id="A0A5S9QHQ9"/>
<evidence type="ECO:0000313" key="2">
    <source>
        <dbReference type="Proteomes" id="UP000434580"/>
    </source>
</evidence>